<accession>A0A4U6TGJ7</accession>
<evidence type="ECO:0000256" key="2">
    <source>
        <dbReference type="SAM" id="SignalP"/>
    </source>
</evidence>
<feature type="chain" id="PRO_5020966186" description="Glycine-rich protein" evidence="2">
    <location>
        <begin position="31"/>
        <end position="85"/>
    </location>
</feature>
<evidence type="ECO:0000256" key="1">
    <source>
        <dbReference type="SAM" id="MobiDB-lite"/>
    </source>
</evidence>
<sequence length="85" mass="9200">MSSRAMYSKLLVMLCMILVSLAIILQGASAARDLTHTVHASRGRGLGGYYWYGGRNNGRTYGGTPSHNSGGNHGRIRGHTPPDHY</sequence>
<evidence type="ECO:0000313" key="4">
    <source>
        <dbReference type="Proteomes" id="UP000298652"/>
    </source>
</evidence>
<feature type="signal peptide" evidence="2">
    <location>
        <begin position="1"/>
        <end position="30"/>
    </location>
</feature>
<dbReference type="Proteomes" id="UP000298652">
    <property type="component" value="Chromosome 8"/>
</dbReference>
<evidence type="ECO:0000313" key="3">
    <source>
        <dbReference type="EMBL" id="TKW01451.1"/>
    </source>
</evidence>
<dbReference type="Gramene" id="TKW01451">
    <property type="protein sequence ID" value="TKW01451"/>
    <property type="gene ID" value="SEVIR_8G181575v2"/>
</dbReference>
<gene>
    <name evidence="3" type="ORF">SEVIR_8G181575v2</name>
</gene>
<evidence type="ECO:0008006" key="5">
    <source>
        <dbReference type="Google" id="ProtNLM"/>
    </source>
</evidence>
<organism evidence="3 4">
    <name type="scientific">Setaria viridis</name>
    <name type="common">Green bristlegrass</name>
    <name type="synonym">Setaria italica subsp. viridis</name>
    <dbReference type="NCBI Taxonomy" id="4556"/>
    <lineage>
        <taxon>Eukaryota</taxon>
        <taxon>Viridiplantae</taxon>
        <taxon>Streptophyta</taxon>
        <taxon>Embryophyta</taxon>
        <taxon>Tracheophyta</taxon>
        <taxon>Spermatophyta</taxon>
        <taxon>Magnoliopsida</taxon>
        <taxon>Liliopsida</taxon>
        <taxon>Poales</taxon>
        <taxon>Poaceae</taxon>
        <taxon>PACMAD clade</taxon>
        <taxon>Panicoideae</taxon>
        <taxon>Panicodae</taxon>
        <taxon>Paniceae</taxon>
        <taxon>Cenchrinae</taxon>
        <taxon>Setaria</taxon>
    </lineage>
</organism>
<reference evidence="3" key="1">
    <citation type="submission" date="2019-03" db="EMBL/GenBank/DDBJ databases">
        <title>WGS assembly of Setaria viridis.</title>
        <authorList>
            <person name="Huang P."/>
            <person name="Jenkins J."/>
            <person name="Grimwood J."/>
            <person name="Barry K."/>
            <person name="Healey A."/>
            <person name="Mamidi S."/>
            <person name="Sreedasyam A."/>
            <person name="Shu S."/>
            <person name="Feldman M."/>
            <person name="Wu J."/>
            <person name="Yu Y."/>
            <person name="Chen C."/>
            <person name="Johnson J."/>
            <person name="Rokhsar D."/>
            <person name="Baxter I."/>
            <person name="Schmutz J."/>
            <person name="Brutnell T."/>
            <person name="Kellogg E."/>
        </authorList>
    </citation>
    <scope>NUCLEOTIDE SEQUENCE [LARGE SCALE GENOMIC DNA]</scope>
</reference>
<name>A0A4U6TGJ7_SETVI</name>
<proteinExistence type="predicted"/>
<dbReference type="AlphaFoldDB" id="A0A4U6TGJ7"/>
<feature type="region of interest" description="Disordered" evidence="1">
    <location>
        <begin position="61"/>
        <end position="85"/>
    </location>
</feature>
<dbReference type="EMBL" id="CM016559">
    <property type="protein sequence ID" value="TKW01451.1"/>
    <property type="molecule type" value="Genomic_DNA"/>
</dbReference>
<protein>
    <recommendedName>
        <fullName evidence="5">Glycine-rich protein</fullName>
    </recommendedName>
</protein>
<keyword evidence="4" id="KW-1185">Reference proteome</keyword>
<keyword evidence="2" id="KW-0732">Signal</keyword>